<name>A0A399D579_9BACT</name>
<dbReference type="Proteomes" id="UP000266441">
    <property type="component" value="Unassembled WGS sequence"/>
</dbReference>
<evidence type="ECO:0000256" key="7">
    <source>
        <dbReference type="ARBA" id="ARBA00023211"/>
    </source>
</evidence>
<dbReference type="InterPro" id="IPR026533">
    <property type="entry name" value="NTPase/PRRC1"/>
</dbReference>
<comment type="caution">
    <text evidence="13">The sequence shown here is derived from an EMBL/GenBank/DDBJ whole genome shotgun (WGS) entry which is preliminary data.</text>
</comment>
<keyword evidence="4 11" id="KW-0378">Hydrolase</keyword>
<evidence type="ECO:0000313" key="14">
    <source>
        <dbReference type="Proteomes" id="UP000266441"/>
    </source>
</evidence>
<dbReference type="GO" id="GO:0103023">
    <property type="term" value="F:ITPase activity"/>
    <property type="evidence" value="ECO:0007669"/>
    <property type="project" value="UniProtKB-EC"/>
</dbReference>
<evidence type="ECO:0000256" key="2">
    <source>
        <dbReference type="ARBA" id="ARBA00022723"/>
    </source>
</evidence>
<keyword evidence="7 11" id="KW-0464">Manganese</keyword>
<evidence type="ECO:0000256" key="10">
    <source>
        <dbReference type="ARBA" id="ARBA00060855"/>
    </source>
</evidence>
<protein>
    <recommendedName>
        <fullName evidence="11">Probable inosine/xanthosine triphosphatase</fullName>
        <shortName evidence="11">ITPase/XTPase</shortName>
        <ecNumber evidence="11">3.6.1.73</ecNumber>
    </recommendedName>
    <alternativeName>
        <fullName evidence="11">Non-canonical purine NTP phosphatase</fullName>
    </alternativeName>
    <alternativeName>
        <fullName evidence="11">Non-standard purine NTP phosphatase</fullName>
    </alternativeName>
    <alternativeName>
        <fullName evidence="11">Nucleoside-triphosphate phosphatase</fullName>
        <shortName evidence="11">NTPase</shortName>
    </alternativeName>
</protein>
<sequence>MKIVVASENPVKLGAVKSAFNSCFNDFHVEGIEVGSGVSEQPLTDKETLIGARNRAAEARKRIHDADFWVGIEGGVQAEENGLAAFAWIVINSAGKSGEARTAAFMLPEKIAHLVAGGLELGTANDLVFRKSNSKQKEGAVGLLTQNRIDRTELYRQAVILALIPFVNPGLY</sequence>
<evidence type="ECO:0000256" key="9">
    <source>
        <dbReference type="ARBA" id="ARBA00048781"/>
    </source>
</evidence>
<dbReference type="GO" id="GO:0009117">
    <property type="term" value="P:nucleotide metabolic process"/>
    <property type="evidence" value="ECO:0007669"/>
    <property type="project" value="UniProtKB-KW"/>
</dbReference>
<evidence type="ECO:0000313" key="13">
    <source>
        <dbReference type="EMBL" id="RIH66717.1"/>
    </source>
</evidence>
<comment type="subunit">
    <text evidence="11">Homodimer.</text>
</comment>
<feature type="binding site" evidence="11">
    <location>
        <position position="65"/>
    </location>
    <ligand>
        <name>Mg(2+)</name>
        <dbReference type="ChEBI" id="CHEBI:18420"/>
    </ligand>
</feature>
<feature type="domain" description="Non-canonical purine NTP phosphatase/PRRC1" evidence="12">
    <location>
        <begin position="6"/>
        <end position="167"/>
    </location>
</feature>
<accession>A0A399D579</accession>
<keyword evidence="5 11" id="KW-0460">Magnesium</keyword>
<evidence type="ECO:0000256" key="8">
    <source>
        <dbReference type="ARBA" id="ARBA00048174"/>
    </source>
</evidence>
<evidence type="ECO:0000256" key="6">
    <source>
        <dbReference type="ARBA" id="ARBA00023080"/>
    </source>
</evidence>
<dbReference type="NCBIfam" id="TIGR00258">
    <property type="entry name" value="inosine/xanthosine triphosphatase"/>
    <property type="match status" value="1"/>
</dbReference>
<dbReference type="InterPro" id="IPR050299">
    <property type="entry name" value="YjjX_NTPase"/>
</dbReference>
<evidence type="ECO:0000256" key="4">
    <source>
        <dbReference type="ARBA" id="ARBA00022801"/>
    </source>
</evidence>
<dbReference type="GO" id="GO:0046872">
    <property type="term" value="F:metal ion binding"/>
    <property type="evidence" value="ECO:0007669"/>
    <property type="project" value="UniProtKB-KW"/>
</dbReference>
<evidence type="ECO:0000256" key="1">
    <source>
        <dbReference type="ARBA" id="ARBA00001936"/>
    </source>
</evidence>
<comment type="caution">
    <text evidence="11">Lacks conserved residue(s) required for the propagation of feature annotation.</text>
</comment>
<dbReference type="Pfam" id="PF01931">
    <property type="entry name" value="NTPase_I-T"/>
    <property type="match status" value="1"/>
</dbReference>
<dbReference type="NCBIfam" id="NF003459">
    <property type="entry name" value="PRK05074.1"/>
    <property type="match status" value="1"/>
</dbReference>
<comment type="function">
    <text evidence="11">Phosphatase that hydrolyzes non-canonical purine nucleotides such as XTP and ITP to their respective diphosphate derivatives. Probably excludes non-canonical purines from DNA/RNA precursor pool, thus preventing their incorporation into DNA/RNA and avoiding chromosomal lesions.</text>
</comment>
<dbReference type="EMBL" id="QWET01000002">
    <property type="protein sequence ID" value="RIH66717.1"/>
    <property type="molecule type" value="Genomic_DNA"/>
</dbReference>
<evidence type="ECO:0000256" key="5">
    <source>
        <dbReference type="ARBA" id="ARBA00022842"/>
    </source>
</evidence>
<evidence type="ECO:0000256" key="3">
    <source>
        <dbReference type="ARBA" id="ARBA00022741"/>
    </source>
</evidence>
<organism evidence="13 14">
    <name type="scientific">Mariniphaga sediminis</name>
    <dbReference type="NCBI Taxonomy" id="1628158"/>
    <lineage>
        <taxon>Bacteria</taxon>
        <taxon>Pseudomonadati</taxon>
        <taxon>Bacteroidota</taxon>
        <taxon>Bacteroidia</taxon>
        <taxon>Marinilabiliales</taxon>
        <taxon>Prolixibacteraceae</taxon>
        <taxon>Mariniphaga</taxon>
    </lineage>
</organism>
<dbReference type="RefSeq" id="WP_119348589.1">
    <property type="nucleotide sequence ID" value="NZ_JBFHKJ010000145.1"/>
</dbReference>
<dbReference type="Gene3D" id="3.90.950.10">
    <property type="match status" value="1"/>
</dbReference>
<dbReference type="GO" id="GO:0006772">
    <property type="term" value="P:thiamine metabolic process"/>
    <property type="evidence" value="ECO:0007669"/>
    <property type="project" value="TreeGrafter"/>
</dbReference>
<dbReference type="HAMAP" id="MF_00648">
    <property type="entry name" value="Non_canon_purine_NTPase_YjjX"/>
    <property type="match status" value="1"/>
</dbReference>
<dbReference type="FunFam" id="3.90.950.10:FF:000002">
    <property type="entry name" value="Inosine/xanthosine triphosphatase"/>
    <property type="match status" value="1"/>
</dbReference>
<keyword evidence="14" id="KW-1185">Reference proteome</keyword>
<dbReference type="SUPFAM" id="SSF52972">
    <property type="entry name" value="ITPase-like"/>
    <property type="match status" value="1"/>
</dbReference>
<dbReference type="OrthoDB" id="164951at2"/>
<keyword evidence="2 11" id="KW-0479">Metal-binding</keyword>
<proteinExistence type="inferred from homology"/>
<dbReference type="AlphaFoldDB" id="A0A399D579"/>
<comment type="catalytic activity">
    <reaction evidence="8 11">
        <text>ITP + H2O = IDP + phosphate + H(+)</text>
        <dbReference type="Rhea" id="RHEA:28330"/>
        <dbReference type="ChEBI" id="CHEBI:15377"/>
        <dbReference type="ChEBI" id="CHEBI:15378"/>
        <dbReference type="ChEBI" id="CHEBI:43474"/>
        <dbReference type="ChEBI" id="CHEBI:58280"/>
        <dbReference type="ChEBI" id="CHEBI:61402"/>
        <dbReference type="EC" id="3.6.1.73"/>
    </reaction>
</comment>
<dbReference type="GO" id="GO:0000166">
    <property type="term" value="F:nucleotide binding"/>
    <property type="evidence" value="ECO:0007669"/>
    <property type="project" value="UniProtKB-KW"/>
</dbReference>
<evidence type="ECO:0000259" key="12">
    <source>
        <dbReference type="Pfam" id="PF01931"/>
    </source>
</evidence>
<feature type="binding site" evidence="11">
    <location>
        <begin position="65"/>
        <end position="66"/>
    </location>
    <ligand>
        <name>substrate</name>
    </ligand>
</feature>
<dbReference type="PANTHER" id="PTHR34699:SF2">
    <property type="entry name" value="NON-CANONICAL PURINE NTP PHOSPHATASE_PRRC1 DOMAIN-CONTAINING PROTEIN"/>
    <property type="match status" value="1"/>
</dbReference>
<comment type="cofactor">
    <cofactor evidence="1">
        <name>Mn(2+)</name>
        <dbReference type="ChEBI" id="CHEBI:29035"/>
    </cofactor>
</comment>
<comment type="similarity">
    <text evidence="10 11">Belongs to the YjjX NTPase family.</text>
</comment>
<dbReference type="InterPro" id="IPR029001">
    <property type="entry name" value="ITPase-like_fam"/>
</dbReference>
<dbReference type="InterPro" id="IPR002786">
    <property type="entry name" value="Non_canon_purine_NTPase"/>
</dbReference>
<keyword evidence="6 11" id="KW-0546">Nucleotide metabolism</keyword>
<reference evidence="13 14" key="1">
    <citation type="journal article" date="2015" name="Int. J. Syst. Evol. Microbiol.">
        <title>Mariniphaga sediminis sp. nov., isolated from coastal sediment.</title>
        <authorList>
            <person name="Wang F.Q."/>
            <person name="Shen Q.Y."/>
            <person name="Chen G.J."/>
            <person name="Du Z.J."/>
        </authorList>
    </citation>
    <scope>NUCLEOTIDE SEQUENCE [LARGE SCALE GENOMIC DNA]</scope>
    <source>
        <strain evidence="13 14">SY21</strain>
    </source>
</reference>
<comment type="catalytic activity">
    <reaction evidence="9 11">
        <text>XTP + H2O = XDP + phosphate + H(+)</text>
        <dbReference type="Rhea" id="RHEA:28406"/>
        <dbReference type="ChEBI" id="CHEBI:15377"/>
        <dbReference type="ChEBI" id="CHEBI:15378"/>
        <dbReference type="ChEBI" id="CHEBI:43474"/>
        <dbReference type="ChEBI" id="CHEBI:59884"/>
        <dbReference type="ChEBI" id="CHEBI:61314"/>
        <dbReference type="EC" id="3.6.1.73"/>
    </reaction>
</comment>
<comment type="cofactor">
    <cofactor evidence="11">
        <name>Mg(2+)</name>
        <dbReference type="ChEBI" id="CHEBI:18420"/>
    </cofactor>
    <cofactor evidence="11">
        <name>Mn(2+)</name>
        <dbReference type="ChEBI" id="CHEBI:29035"/>
    </cofactor>
    <text evidence="11">Binds 1 divalent metal cation per subunit; can use either Mg(2+) or Mn(2+).</text>
</comment>
<evidence type="ECO:0000256" key="11">
    <source>
        <dbReference type="HAMAP-Rule" id="MF_00648"/>
    </source>
</evidence>
<dbReference type="PANTHER" id="PTHR34699">
    <property type="match status" value="1"/>
</dbReference>
<dbReference type="EC" id="3.6.1.73" evidence="11"/>
<gene>
    <name evidence="13" type="ORF">D1164_03715</name>
</gene>
<keyword evidence="3 11" id="KW-0547">Nucleotide-binding</keyword>